<dbReference type="Proteomes" id="UP000219452">
    <property type="component" value="Unassembled WGS sequence"/>
</dbReference>
<dbReference type="AlphaFoldDB" id="A0A286GAY5"/>
<name>A0A286GAY5_9BACT</name>
<proteinExistence type="predicted"/>
<dbReference type="EMBL" id="OCNH01000003">
    <property type="protein sequence ID" value="SOD92174.1"/>
    <property type="molecule type" value="Genomic_DNA"/>
</dbReference>
<keyword evidence="3" id="KW-1185">Reference proteome</keyword>
<keyword evidence="1" id="KW-0472">Membrane</keyword>
<keyword evidence="1" id="KW-1133">Transmembrane helix</keyword>
<dbReference type="RefSeq" id="WP_097127489.1">
    <property type="nucleotide sequence ID" value="NZ_OCNH01000003.1"/>
</dbReference>
<feature type="transmembrane region" description="Helical" evidence="1">
    <location>
        <begin position="68"/>
        <end position="85"/>
    </location>
</feature>
<evidence type="ECO:0000256" key="1">
    <source>
        <dbReference type="SAM" id="Phobius"/>
    </source>
</evidence>
<evidence type="ECO:0008006" key="4">
    <source>
        <dbReference type="Google" id="ProtNLM"/>
    </source>
</evidence>
<feature type="transmembrane region" description="Helical" evidence="1">
    <location>
        <begin position="12"/>
        <end position="31"/>
    </location>
</feature>
<feature type="transmembrane region" description="Helical" evidence="1">
    <location>
        <begin position="187"/>
        <end position="206"/>
    </location>
</feature>
<evidence type="ECO:0000313" key="3">
    <source>
        <dbReference type="Proteomes" id="UP000219452"/>
    </source>
</evidence>
<evidence type="ECO:0000313" key="2">
    <source>
        <dbReference type="EMBL" id="SOD92174.1"/>
    </source>
</evidence>
<organism evidence="2 3">
    <name type="scientific">Spirosoma fluviale</name>
    <dbReference type="NCBI Taxonomy" id="1597977"/>
    <lineage>
        <taxon>Bacteria</taxon>
        <taxon>Pseudomonadati</taxon>
        <taxon>Bacteroidota</taxon>
        <taxon>Cytophagia</taxon>
        <taxon>Cytophagales</taxon>
        <taxon>Cytophagaceae</taxon>
        <taxon>Spirosoma</taxon>
    </lineage>
</organism>
<reference evidence="3" key="1">
    <citation type="submission" date="2017-09" db="EMBL/GenBank/DDBJ databases">
        <authorList>
            <person name="Varghese N."/>
            <person name="Submissions S."/>
        </authorList>
    </citation>
    <scope>NUCLEOTIDE SEQUENCE [LARGE SCALE GENOMIC DNA]</scope>
    <source>
        <strain evidence="3">DSM 29961</strain>
    </source>
</reference>
<dbReference type="OrthoDB" id="5524812at2"/>
<keyword evidence="1" id="KW-0812">Transmembrane</keyword>
<protein>
    <recommendedName>
        <fullName evidence="4">DoxX protein</fullName>
    </recommendedName>
</protein>
<gene>
    <name evidence="2" type="ORF">SAMN06269250_3840</name>
</gene>
<feature type="transmembrane region" description="Helical" evidence="1">
    <location>
        <begin position="92"/>
        <end position="109"/>
    </location>
</feature>
<accession>A0A286GAY5</accession>
<sequence>MTQINLLRQKTSLCLLVIYVRYLIGGAYVFSGIGKAMGERFIQAGSMQIPPMGMTLDVFFETLYRTGLWWQFLGWGQLVSGFLLLTQRWSTLGAVAFLPISINIFLITLSMDFHGTPLITGLMVLANLGLLGWDSSKLSPLLQPNQDTTVSIHWRGDQLGHPRYWAGLGLVIFLTSISFGNRVNPPLWLLVCLVEGLIGWLGWWFFRRGKPNDERL</sequence>
<feature type="transmembrane region" description="Helical" evidence="1">
    <location>
        <begin position="164"/>
        <end position="181"/>
    </location>
</feature>